<dbReference type="GO" id="GO:0012505">
    <property type="term" value="C:endomembrane system"/>
    <property type="evidence" value="ECO:0007669"/>
    <property type="project" value="UniProtKB-SubCell"/>
</dbReference>
<feature type="transmembrane region" description="Helical" evidence="5">
    <location>
        <begin position="131"/>
        <end position="151"/>
    </location>
</feature>
<dbReference type="Gene3D" id="1.20.120.1630">
    <property type="match status" value="1"/>
</dbReference>
<gene>
    <name evidence="6" type="ORF">ENN90_02655</name>
</gene>
<proteinExistence type="predicted"/>
<keyword evidence="3 5" id="KW-1133">Transmembrane helix</keyword>
<keyword evidence="2 5" id="KW-0812">Transmembrane</keyword>
<keyword evidence="4 5" id="KW-0472">Membrane</keyword>
<protein>
    <submittedName>
        <fullName evidence="6">Isoprenylcysteine carboxylmethyltransferase family protein</fullName>
    </submittedName>
</protein>
<feature type="transmembrane region" description="Helical" evidence="5">
    <location>
        <begin position="45"/>
        <end position="66"/>
    </location>
</feature>
<feature type="transmembrane region" description="Helical" evidence="5">
    <location>
        <begin position="86"/>
        <end position="110"/>
    </location>
</feature>
<accession>A0A831PJH1</accession>
<dbReference type="PANTHER" id="PTHR12714:SF9">
    <property type="entry name" value="PROTEIN-S-ISOPRENYLCYSTEINE O-METHYLTRANSFERASE"/>
    <property type="match status" value="1"/>
</dbReference>
<sequence length="200" mass="22549">MKFLSIFPLAGFLFIAAALAGRILVLRKKGIRVSSKAAGKPRHLVLLYPFFGALLVVWLSELVRLAFGLTSGFLPDWFTGELSAGILLKILGAVVLVAALIVLMLALLHFHDSLRFGLDEKNQGQLITRGIFSFSRNPFFLSIILYFSGLALLHPSLFFILMALLTVTSIHFFILKEEKFLLKFYGEAYRKYKKKVGRYF</sequence>
<dbReference type="Pfam" id="PF04191">
    <property type="entry name" value="PEMT"/>
    <property type="match status" value="1"/>
</dbReference>
<dbReference type="Proteomes" id="UP000886047">
    <property type="component" value="Unassembled WGS sequence"/>
</dbReference>
<evidence type="ECO:0000256" key="2">
    <source>
        <dbReference type="ARBA" id="ARBA00022692"/>
    </source>
</evidence>
<feature type="transmembrane region" description="Helical" evidence="5">
    <location>
        <begin position="157"/>
        <end position="175"/>
    </location>
</feature>
<dbReference type="PANTHER" id="PTHR12714">
    <property type="entry name" value="PROTEIN-S ISOPRENYLCYSTEINE O-METHYLTRANSFERASE"/>
    <property type="match status" value="1"/>
</dbReference>
<evidence type="ECO:0000256" key="1">
    <source>
        <dbReference type="ARBA" id="ARBA00004127"/>
    </source>
</evidence>
<evidence type="ECO:0000313" key="6">
    <source>
        <dbReference type="EMBL" id="HDR50510.1"/>
    </source>
</evidence>
<dbReference type="AlphaFoldDB" id="A0A831PJH1"/>
<reference evidence="6" key="1">
    <citation type="journal article" date="2020" name="mSystems">
        <title>Genome- and Community-Level Interaction Insights into Carbon Utilization and Element Cycling Functions of Hydrothermarchaeota in Hydrothermal Sediment.</title>
        <authorList>
            <person name="Zhou Z."/>
            <person name="Liu Y."/>
            <person name="Xu W."/>
            <person name="Pan J."/>
            <person name="Luo Z.H."/>
            <person name="Li M."/>
        </authorList>
    </citation>
    <scope>NUCLEOTIDE SEQUENCE [LARGE SCALE GENOMIC DNA]</scope>
    <source>
        <strain evidence="6">SpSt-1217</strain>
    </source>
</reference>
<organism evidence="6">
    <name type="scientific">Mariniphaga anaerophila</name>
    <dbReference type="NCBI Taxonomy" id="1484053"/>
    <lineage>
        <taxon>Bacteria</taxon>
        <taxon>Pseudomonadati</taxon>
        <taxon>Bacteroidota</taxon>
        <taxon>Bacteroidia</taxon>
        <taxon>Marinilabiliales</taxon>
        <taxon>Prolixibacteraceae</taxon>
        <taxon>Mariniphaga</taxon>
    </lineage>
</organism>
<dbReference type="InterPro" id="IPR007318">
    <property type="entry name" value="Phopholipid_MeTrfase"/>
</dbReference>
<evidence type="ECO:0000256" key="3">
    <source>
        <dbReference type="ARBA" id="ARBA00022989"/>
    </source>
</evidence>
<comment type="subcellular location">
    <subcellularLocation>
        <location evidence="1">Endomembrane system</location>
        <topology evidence="1">Multi-pass membrane protein</topology>
    </subcellularLocation>
</comment>
<dbReference type="EMBL" id="DSDK01000145">
    <property type="protein sequence ID" value="HDR50510.1"/>
    <property type="molecule type" value="Genomic_DNA"/>
</dbReference>
<dbReference type="GO" id="GO:0016740">
    <property type="term" value="F:transferase activity"/>
    <property type="evidence" value="ECO:0007669"/>
    <property type="project" value="UniProtKB-ARBA"/>
</dbReference>
<feature type="transmembrane region" description="Helical" evidence="5">
    <location>
        <begin position="6"/>
        <end position="25"/>
    </location>
</feature>
<evidence type="ECO:0000256" key="5">
    <source>
        <dbReference type="SAM" id="Phobius"/>
    </source>
</evidence>
<name>A0A831PJH1_9BACT</name>
<comment type="caution">
    <text evidence="6">The sequence shown here is derived from an EMBL/GenBank/DDBJ whole genome shotgun (WGS) entry which is preliminary data.</text>
</comment>
<evidence type="ECO:0000256" key="4">
    <source>
        <dbReference type="ARBA" id="ARBA00023136"/>
    </source>
</evidence>